<evidence type="ECO:0000313" key="3">
    <source>
        <dbReference type="EMBL" id="KAL3080040.1"/>
    </source>
</evidence>
<gene>
    <name evidence="3" type="ORF">niasHT_034598</name>
</gene>
<feature type="region of interest" description="Disordered" evidence="2">
    <location>
        <begin position="145"/>
        <end position="180"/>
    </location>
</feature>
<keyword evidence="1" id="KW-0175">Coiled coil</keyword>
<accession>A0ABD2IRW7</accession>
<evidence type="ECO:0000256" key="2">
    <source>
        <dbReference type="SAM" id="MobiDB-lite"/>
    </source>
</evidence>
<comment type="caution">
    <text evidence="3">The sequence shown here is derived from an EMBL/GenBank/DDBJ whole genome shotgun (WGS) entry which is preliminary data.</text>
</comment>
<feature type="coiled-coil region" evidence="1">
    <location>
        <begin position="1"/>
        <end position="28"/>
    </location>
</feature>
<sequence length="251" mass="28108">MSDIQKAIQALEREYAEQKELFEKWKEENASEADTEPYNAYVEQFRGWEKDVMDNLKELRASIARQPVAPEPELPMVDLDTQLNNLLDRVDTPQFIMAFMSMSQQDPTFLAKAFEVVMEECRTTGFSNPILPQSATIPSLRPVHRLPAPLHQQPPGVPSASSSARHQAARSPGSLYLPPPLQPKAYVQGSSLLGPSSRPTSTVSYTQITPYAAIPESWVVDAPIRKQPKPSSPAREYRTPVNLPFKDFSQS</sequence>
<feature type="region of interest" description="Disordered" evidence="2">
    <location>
        <begin position="222"/>
        <end position="251"/>
    </location>
</feature>
<dbReference type="EMBL" id="JBICBT010001175">
    <property type="protein sequence ID" value="KAL3080040.1"/>
    <property type="molecule type" value="Genomic_DNA"/>
</dbReference>
<dbReference type="Proteomes" id="UP001620626">
    <property type="component" value="Unassembled WGS sequence"/>
</dbReference>
<name>A0ABD2IRW7_9BILA</name>
<organism evidence="3 4">
    <name type="scientific">Heterodera trifolii</name>
    <dbReference type="NCBI Taxonomy" id="157864"/>
    <lineage>
        <taxon>Eukaryota</taxon>
        <taxon>Metazoa</taxon>
        <taxon>Ecdysozoa</taxon>
        <taxon>Nematoda</taxon>
        <taxon>Chromadorea</taxon>
        <taxon>Rhabditida</taxon>
        <taxon>Tylenchina</taxon>
        <taxon>Tylenchomorpha</taxon>
        <taxon>Tylenchoidea</taxon>
        <taxon>Heteroderidae</taxon>
        <taxon>Heteroderinae</taxon>
        <taxon>Heterodera</taxon>
    </lineage>
</organism>
<keyword evidence="4" id="KW-1185">Reference proteome</keyword>
<feature type="compositionally biased region" description="Low complexity" evidence="2">
    <location>
        <begin position="159"/>
        <end position="171"/>
    </location>
</feature>
<evidence type="ECO:0000256" key="1">
    <source>
        <dbReference type="SAM" id="Coils"/>
    </source>
</evidence>
<protein>
    <submittedName>
        <fullName evidence="3">Uncharacterized protein</fullName>
    </submittedName>
</protein>
<evidence type="ECO:0000313" key="4">
    <source>
        <dbReference type="Proteomes" id="UP001620626"/>
    </source>
</evidence>
<proteinExistence type="predicted"/>
<dbReference type="AlphaFoldDB" id="A0ABD2IRW7"/>
<reference evidence="3 4" key="1">
    <citation type="submission" date="2024-10" db="EMBL/GenBank/DDBJ databases">
        <authorList>
            <person name="Kim D."/>
        </authorList>
    </citation>
    <scope>NUCLEOTIDE SEQUENCE [LARGE SCALE GENOMIC DNA]</scope>
    <source>
        <strain evidence="3">BH-2024</strain>
    </source>
</reference>